<organism evidence="2 3">
    <name type="scientific">Ophiobolus disseminans</name>
    <dbReference type="NCBI Taxonomy" id="1469910"/>
    <lineage>
        <taxon>Eukaryota</taxon>
        <taxon>Fungi</taxon>
        <taxon>Dikarya</taxon>
        <taxon>Ascomycota</taxon>
        <taxon>Pezizomycotina</taxon>
        <taxon>Dothideomycetes</taxon>
        <taxon>Pleosporomycetidae</taxon>
        <taxon>Pleosporales</taxon>
        <taxon>Pleosporineae</taxon>
        <taxon>Phaeosphaeriaceae</taxon>
        <taxon>Ophiobolus</taxon>
    </lineage>
</organism>
<evidence type="ECO:0000256" key="1">
    <source>
        <dbReference type="SAM" id="MobiDB-lite"/>
    </source>
</evidence>
<evidence type="ECO:0000313" key="3">
    <source>
        <dbReference type="Proteomes" id="UP000799424"/>
    </source>
</evidence>
<proteinExistence type="predicted"/>
<feature type="compositionally biased region" description="Acidic residues" evidence="1">
    <location>
        <begin position="46"/>
        <end position="68"/>
    </location>
</feature>
<reference evidence="2" key="1">
    <citation type="journal article" date="2020" name="Stud. Mycol.">
        <title>101 Dothideomycetes genomes: a test case for predicting lifestyles and emergence of pathogens.</title>
        <authorList>
            <person name="Haridas S."/>
            <person name="Albert R."/>
            <person name="Binder M."/>
            <person name="Bloem J."/>
            <person name="Labutti K."/>
            <person name="Salamov A."/>
            <person name="Andreopoulos B."/>
            <person name="Baker S."/>
            <person name="Barry K."/>
            <person name="Bills G."/>
            <person name="Bluhm B."/>
            <person name="Cannon C."/>
            <person name="Castanera R."/>
            <person name="Culley D."/>
            <person name="Daum C."/>
            <person name="Ezra D."/>
            <person name="Gonzalez J."/>
            <person name="Henrissat B."/>
            <person name="Kuo A."/>
            <person name="Liang C."/>
            <person name="Lipzen A."/>
            <person name="Lutzoni F."/>
            <person name="Magnuson J."/>
            <person name="Mondo S."/>
            <person name="Nolan M."/>
            <person name="Ohm R."/>
            <person name="Pangilinan J."/>
            <person name="Park H.-J."/>
            <person name="Ramirez L."/>
            <person name="Alfaro M."/>
            <person name="Sun H."/>
            <person name="Tritt A."/>
            <person name="Yoshinaga Y."/>
            <person name="Zwiers L.-H."/>
            <person name="Turgeon B."/>
            <person name="Goodwin S."/>
            <person name="Spatafora J."/>
            <person name="Crous P."/>
            <person name="Grigoriev I."/>
        </authorList>
    </citation>
    <scope>NUCLEOTIDE SEQUENCE</scope>
    <source>
        <strain evidence="2">CBS 113818</strain>
    </source>
</reference>
<feature type="compositionally biased region" description="Basic and acidic residues" evidence="1">
    <location>
        <begin position="35"/>
        <end position="45"/>
    </location>
</feature>
<keyword evidence="3" id="KW-1185">Reference proteome</keyword>
<feature type="compositionally biased region" description="Basic and acidic residues" evidence="1">
    <location>
        <begin position="69"/>
        <end position="90"/>
    </location>
</feature>
<gene>
    <name evidence="2" type="ORF">CC86DRAFT_433435</name>
</gene>
<dbReference type="Proteomes" id="UP000799424">
    <property type="component" value="Unassembled WGS sequence"/>
</dbReference>
<dbReference type="EMBL" id="MU006251">
    <property type="protein sequence ID" value="KAF2818577.1"/>
    <property type="molecule type" value="Genomic_DNA"/>
</dbReference>
<feature type="region of interest" description="Disordered" evidence="1">
    <location>
        <begin position="1"/>
        <end position="102"/>
    </location>
</feature>
<name>A0A6A6ZEG6_9PLEO</name>
<dbReference type="OrthoDB" id="3795097at2759"/>
<evidence type="ECO:0000313" key="2">
    <source>
        <dbReference type="EMBL" id="KAF2818577.1"/>
    </source>
</evidence>
<protein>
    <submittedName>
        <fullName evidence="2">Uncharacterized protein</fullName>
    </submittedName>
</protein>
<accession>A0A6A6ZEG6</accession>
<dbReference type="AlphaFoldDB" id="A0A6A6ZEG6"/>
<sequence>MVQDGNQRAAKDKHNEADQALVQLRETPRAGCEAGEERCDVCRGDEVEEEEGEEEEGEEEGIEETEAAEADKSEGEEMRRAFEQQQRERQAPQQTLTQHRQQEFGDVEWLRRQLAQWANRCGVCEGAGEGSSAHNVRQCWRVESRQVKETIKAIEEEIKFDKWTGCWWCGVPQEICHRWESNGRRGYQRAKAGNCQYRGVLMGALIGIALGYREIGSQWHGRLQAVGVDDAGLGRSVVEYLGKKRVLETVESNQLVGEFCWITRLLAE</sequence>